<reference evidence="9 10" key="1">
    <citation type="submission" date="2017-04" db="EMBL/GenBank/DDBJ databases">
        <title>Novel microbial lineages endemic to geothermal iron-oxide mats fill important gaps in the evolutionary history of Archaea.</title>
        <authorList>
            <person name="Jay Z.J."/>
            <person name="Beam J.P."/>
            <person name="Dlakic M."/>
            <person name="Rusch D.B."/>
            <person name="Kozubal M.A."/>
            <person name="Inskeep W.P."/>
        </authorList>
    </citation>
    <scope>NUCLEOTIDE SEQUENCE [LARGE SCALE GENOMIC DNA]</scope>
    <source>
        <strain evidence="9">OSP_D</strain>
    </source>
</reference>
<evidence type="ECO:0000256" key="7">
    <source>
        <dbReference type="SAM" id="Phobius"/>
    </source>
</evidence>
<evidence type="ECO:0000313" key="10">
    <source>
        <dbReference type="Proteomes" id="UP000240322"/>
    </source>
</evidence>
<evidence type="ECO:0000259" key="8">
    <source>
        <dbReference type="PROSITE" id="PS50850"/>
    </source>
</evidence>
<keyword evidence="5 7" id="KW-1133">Transmembrane helix</keyword>
<feature type="transmembrane region" description="Helical" evidence="7">
    <location>
        <begin position="340"/>
        <end position="363"/>
    </location>
</feature>
<dbReference type="EMBL" id="NEXE01000064">
    <property type="protein sequence ID" value="PSN90325.1"/>
    <property type="molecule type" value="Genomic_DNA"/>
</dbReference>
<dbReference type="GO" id="GO:0005886">
    <property type="term" value="C:plasma membrane"/>
    <property type="evidence" value="ECO:0007669"/>
    <property type="project" value="UniProtKB-SubCell"/>
</dbReference>
<dbReference type="Pfam" id="PF07690">
    <property type="entry name" value="MFS_1"/>
    <property type="match status" value="2"/>
</dbReference>
<dbReference type="InterPro" id="IPR036259">
    <property type="entry name" value="MFS_trans_sf"/>
</dbReference>
<evidence type="ECO:0000256" key="5">
    <source>
        <dbReference type="ARBA" id="ARBA00022989"/>
    </source>
</evidence>
<feature type="transmembrane region" description="Helical" evidence="7">
    <location>
        <begin position="7"/>
        <end position="29"/>
    </location>
</feature>
<dbReference type="AlphaFoldDB" id="A0A2R6AVB0"/>
<feature type="transmembrane region" description="Helical" evidence="7">
    <location>
        <begin position="95"/>
        <end position="112"/>
    </location>
</feature>
<feature type="transmembrane region" description="Helical" evidence="7">
    <location>
        <begin position="369"/>
        <end position="387"/>
    </location>
</feature>
<feature type="transmembrane region" description="Helical" evidence="7">
    <location>
        <begin position="300"/>
        <end position="319"/>
    </location>
</feature>
<evidence type="ECO:0000256" key="1">
    <source>
        <dbReference type="ARBA" id="ARBA00004651"/>
    </source>
</evidence>
<feature type="transmembrane region" description="Helical" evidence="7">
    <location>
        <begin position="133"/>
        <end position="154"/>
    </location>
</feature>
<name>A0A2R6AVB0_9ARCH</name>
<feature type="transmembrane region" description="Helical" evidence="7">
    <location>
        <begin position="213"/>
        <end position="236"/>
    </location>
</feature>
<feature type="transmembrane region" description="Helical" evidence="7">
    <location>
        <begin position="160"/>
        <end position="182"/>
    </location>
</feature>
<keyword evidence="3" id="KW-1003">Cell membrane</keyword>
<proteinExistence type="predicted"/>
<dbReference type="GO" id="GO:0022857">
    <property type="term" value="F:transmembrane transporter activity"/>
    <property type="evidence" value="ECO:0007669"/>
    <property type="project" value="InterPro"/>
</dbReference>
<dbReference type="Gene3D" id="1.20.1250.20">
    <property type="entry name" value="MFS general substrate transporter like domains"/>
    <property type="match status" value="2"/>
</dbReference>
<evidence type="ECO:0000256" key="4">
    <source>
        <dbReference type="ARBA" id="ARBA00022692"/>
    </source>
</evidence>
<evidence type="ECO:0000256" key="6">
    <source>
        <dbReference type="ARBA" id="ARBA00023136"/>
    </source>
</evidence>
<gene>
    <name evidence="9" type="ORF">B9Q03_07070</name>
</gene>
<dbReference type="PANTHER" id="PTHR23517">
    <property type="entry name" value="RESISTANCE PROTEIN MDTM, PUTATIVE-RELATED-RELATED"/>
    <property type="match status" value="1"/>
</dbReference>
<accession>A0A2R6AVB0</accession>
<keyword evidence="4 7" id="KW-0812">Transmembrane</keyword>
<dbReference type="PROSITE" id="PS50850">
    <property type="entry name" value="MFS"/>
    <property type="match status" value="2"/>
</dbReference>
<keyword evidence="6 7" id="KW-0472">Membrane</keyword>
<feature type="transmembrane region" description="Helical" evidence="7">
    <location>
        <begin position="274"/>
        <end position="294"/>
    </location>
</feature>
<evidence type="ECO:0000256" key="3">
    <source>
        <dbReference type="ARBA" id="ARBA00022475"/>
    </source>
</evidence>
<sequence length="406" mass="43147">MKLTHTLFLIRTVNSFGWSAAMPFFAIYLEVERGVGLGVIGAAYLVSGLLSLCGQLLGGWFTDLFGSKSVMLTGYTSSIVSSTLMAYMLWAKFNVLPIILLYVGFSFFRALSNPATSALIASQKQRTQIASGFSLQTMGGNIGFGLGPAAGGILSERLGYPSVFALSALAASAALALALVLIRFDELTRTDLRVRGGSKPKLSGLLPKGKETLGFLGVVVVLFYVDGSLYTPLSLYSAGFIHLSNQEIGLLFTTNGLLIAVLQLPLIQLLERSGWINYAPTLSAILMASAYIAVANTHSFEAYIVAMAVATVGEILLTVPTQLMITALSGPSNRGAYQGYYSAATSTGRTLASFITPITFLVFNPPSHAWYVVGIVSIVGGIAHLAVHGGIERTESYPEETARNPK</sequence>
<dbReference type="InterPro" id="IPR011701">
    <property type="entry name" value="MFS"/>
</dbReference>
<dbReference type="Proteomes" id="UP000240322">
    <property type="component" value="Unassembled WGS sequence"/>
</dbReference>
<organism evidence="9 10">
    <name type="scientific">Candidatus Marsarchaeota G2 archaeon OSP_D</name>
    <dbReference type="NCBI Taxonomy" id="1978157"/>
    <lineage>
        <taxon>Archaea</taxon>
        <taxon>Candidatus Marsarchaeota</taxon>
        <taxon>Candidatus Marsarchaeota group 2</taxon>
    </lineage>
</organism>
<keyword evidence="2" id="KW-0813">Transport</keyword>
<dbReference type="InterPro" id="IPR020846">
    <property type="entry name" value="MFS_dom"/>
</dbReference>
<evidence type="ECO:0000256" key="2">
    <source>
        <dbReference type="ARBA" id="ARBA00022448"/>
    </source>
</evidence>
<protein>
    <recommendedName>
        <fullName evidence="8">Major facilitator superfamily (MFS) profile domain-containing protein</fullName>
    </recommendedName>
</protein>
<comment type="subcellular location">
    <subcellularLocation>
        <location evidence="1">Cell membrane</location>
        <topology evidence="1">Multi-pass membrane protein</topology>
    </subcellularLocation>
</comment>
<dbReference type="InterPro" id="IPR050171">
    <property type="entry name" value="MFS_Transporters"/>
</dbReference>
<comment type="caution">
    <text evidence="9">The sequence shown here is derived from an EMBL/GenBank/DDBJ whole genome shotgun (WGS) entry which is preliminary data.</text>
</comment>
<feature type="transmembrane region" description="Helical" evidence="7">
    <location>
        <begin position="35"/>
        <end position="58"/>
    </location>
</feature>
<feature type="domain" description="Major facilitator superfamily (MFS) profile" evidence="8">
    <location>
        <begin position="1"/>
        <end position="188"/>
    </location>
</feature>
<feature type="transmembrane region" description="Helical" evidence="7">
    <location>
        <begin position="248"/>
        <end position="267"/>
    </location>
</feature>
<evidence type="ECO:0000313" key="9">
    <source>
        <dbReference type="EMBL" id="PSN90325.1"/>
    </source>
</evidence>
<dbReference type="SUPFAM" id="SSF103473">
    <property type="entry name" value="MFS general substrate transporter"/>
    <property type="match status" value="1"/>
</dbReference>
<feature type="domain" description="Major facilitator superfamily (MFS) profile" evidence="8">
    <location>
        <begin position="212"/>
        <end position="406"/>
    </location>
</feature>